<dbReference type="EMBL" id="CP134146">
    <property type="protein sequence ID" value="WNC67869.1"/>
    <property type="molecule type" value="Genomic_DNA"/>
</dbReference>
<sequence length="63" mass="7344">MTRSKVIEDVEANIGSDDYHEEISANAEKELGKADNAITRKRIDELLEKKRLKELLDEDEWEL</sequence>
<reference evidence="2" key="1">
    <citation type="submission" date="2023-09" db="EMBL/GenBank/DDBJ databases">
        <authorList>
            <person name="Li S."/>
            <person name="Li X."/>
            <person name="Zhang C."/>
            <person name="Zhao Z."/>
        </authorList>
    </citation>
    <scope>NUCLEOTIDE SEQUENCE [LARGE SCALE GENOMIC DNA]</scope>
    <source>
        <strain evidence="2">SQ345</strain>
    </source>
</reference>
<dbReference type="Proteomes" id="UP001248581">
    <property type="component" value="Chromosome"/>
</dbReference>
<name>A0ABY9TGX7_9GAMM</name>
<dbReference type="NCBIfam" id="NF046101">
    <property type="entry name" value="PA3496_fam"/>
    <property type="match status" value="1"/>
</dbReference>
<protein>
    <submittedName>
        <fullName evidence="1">Uncharacterized protein</fullName>
    </submittedName>
</protein>
<organism evidence="1 2">
    <name type="scientific">Thalassotalea nanhaiensis</name>
    <dbReference type="NCBI Taxonomy" id="3065648"/>
    <lineage>
        <taxon>Bacteria</taxon>
        <taxon>Pseudomonadati</taxon>
        <taxon>Pseudomonadota</taxon>
        <taxon>Gammaproteobacteria</taxon>
        <taxon>Alteromonadales</taxon>
        <taxon>Colwelliaceae</taxon>
        <taxon>Thalassotalea</taxon>
    </lineage>
</organism>
<evidence type="ECO:0000313" key="1">
    <source>
        <dbReference type="EMBL" id="WNC67869.1"/>
    </source>
</evidence>
<keyword evidence="2" id="KW-1185">Reference proteome</keyword>
<evidence type="ECO:0000313" key="2">
    <source>
        <dbReference type="Proteomes" id="UP001248581"/>
    </source>
</evidence>
<proteinExistence type="predicted"/>
<dbReference type="RefSeq" id="WP_348387028.1">
    <property type="nucleotide sequence ID" value="NZ_CP134146.1"/>
</dbReference>
<accession>A0ABY9TGX7</accession>
<gene>
    <name evidence="1" type="ORF">RI845_15235</name>
</gene>
<dbReference type="InterPro" id="IPR058059">
    <property type="entry name" value="PA3496-like"/>
</dbReference>